<evidence type="ECO:0000259" key="2">
    <source>
        <dbReference type="Pfam" id="PF14258"/>
    </source>
</evidence>
<dbReference type="Proteomes" id="UP001501842">
    <property type="component" value="Unassembled WGS sequence"/>
</dbReference>
<evidence type="ECO:0000256" key="1">
    <source>
        <dbReference type="SAM" id="Phobius"/>
    </source>
</evidence>
<keyword evidence="4" id="KW-1185">Reference proteome</keyword>
<comment type="caution">
    <text evidence="3">The sequence shown here is derived from an EMBL/GenBank/DDBJ whole genome shotgun (WGS) entry which is preliminary data.</text>
</comment>
<keyword evidence="1" id="KW-0472">Membrane</keyword>
<gene>
    <name evidence="3" type="ORF">GCM10010439_53070</name>
</gene>
<dbReference type="EMBL" id="BAAATZ010000025">
    <property type="protein sequence ID" value="GAA2733322.1"/>
    <property type="molecule type" value="Genomic_DNA"/>
</dbReference>
<name>A0ABN3UIJ2_9ACTN</name>
<dbReference type="Pfam" id="PF14258">
    <property type="entry name" value="DUF4350"/>
    <property type="match status" value="1"/>
</dbReference>
<evidence type="ECO:0000313" key="3">
    <source>
        <dbReference type="EMBL" id="GAA2733322.1"/>
    </source>
</evidence>
<feature type="domain" description="DUF4350" evidence="2">
    <location>
        <begin position="56"/>
        <end position="229"/>
    </location>
</feature>
<protein>
    <submittedName>
        <fullName evidence="3">DUF4350 domain-containing protein</fullName>
    </submittedName>
</protein>
<keyword evidence="1" id="KW-0812">Transmembrane</keyword>
<sequence length="394" mass="42209">MTETAVNAAHAESTAQVAGRRVRRWRGIVLPVLALVVVAVLLAALRPEATGGYLDPESPADTGSRALAEITRQNGTPVIKIRTVREAQPLGAFGDSDDLLVVVRSERLTGGDLRRLSRASADLLLVEPTDAALERLAPGVSRATAGEGEAEPACSLAEARAAGTVSFGTSQVFTAPGGALSCYPAGDEKLPRLVRIPGPRTITVLGSGEPLVNGELREQGNAALGMNLLDGHPRVIWLMPDLPSEEEAGDKSLTELIPPGVSLFFWQLLVAAVLLALWRMRRLGPVVIERLPVAVRSAETVEGRSRLYRAARARDRAALALRESARERLVPLLGLPRSAAADPARSQQIITLVTSRAGWDQQTASWALYGPDPVDDTELVRLTDLLDDLEERLR</sequence>
<evidence type="ECO:0000313" key="4">
    <source>
        <dbReference type="Proteomes" id="UP001501842"/>
    </source>
</evidence>
<keyword evidence="1" id="KW-1133">Transmembrane helix</keyword>
<dbReference type="RefSeq" id="WP_344453955.1">
    <property type="nucleotide sequence ID" value="NZ_BAAATZ010000025.1"/>
</dbReference>
<proteinExistence type="predicted"/>
<feature type="transmembrane region" description="Helical" evidence="1">
    <location>
        <begin position="256"/>
        <end position="278"/>
    </location>
</feature>
<organism evidence="3 4">
    <name type="scientific">Actinocorallia aurantiaca</name>
    <dbReference type="NCBI Taxonomy" id="46204"/>
    <lineage>
        <taxon>Bacteria</taxon>
        <taxon>Bacillati</taxon>
        <taxon>Actinomycetota</taxon>
        <taxon>Actinomycetes</taxon>
        <taxon>Streptosporangiales</taxon>
        <taxon>Thermomonosporaceae</taxon>
        <taxon>Actinocorallia</taxon>
    </lineage>
</organism>
<feature type="transmembrane region" description="Helical" evidence="1">
    <location>
        <begin position="28"/>
        <end position="45"/>
    </location>
</feature>
<accession>A0ABN3UIJ2</accession>
<reference evidence="3 4" key="1">
    <citation type="journal article" date="2019" name="Int. J. Syst. Evol. Microbiol.">
        <title>The Global Catalogue of Microorganisms (GCM) 10K type strain sequencing project: providing services to taxonomists for standard genome sequencing and annotation.</title>
        <authorList>
            <consortium name="The Broad Institute Genomics Platform"/>
            <consortium name="The Broad Institute Genome Sequencing Center for Infectious Disease"/>
            <person name="Wu L."/>
            <person name="Ma J."/>
        </authorList>
    </citation>
    <scope>NUCLEOTIDE SEQUENCE [LARGE SCALE GENOMIC DNA]</scope>
    <source>
        <strain evidence="3 4">JCM 8201</strain>
    </source>
</reference>
<dbReference type="InterPro" id="IPR025646">
    <property type="entry name" value="DUF4350"/>
</dbReference>